<feature type="compositionally biased region" description="Polar residues" evidence="7">
    <location>
        <begin position="523"/>
        <end position="536"/>
    </location>
</feature>
<keyword evidence="2 5" id="KW-0479">Metal-binding</keyword>
<dbReference type="STRING" id="1448320.A0A319D3E2"/>
<feature type="region of interest" description="Disordered" evidence="7">
    <location>
        <begin position="516"/>
        <end position="536"/>
    </location>
</feature>
<dbReference type="GO" id="GO:0016705">
    <property type="term" value="F:oxidoreductase activity, acting on paired donors, with incorporation or reduction of molecular oxygen"/>
    <property type="evidence" value="ECO:0007669"/>
    <property type="project" value="InterPro"/>
</dbReference>
<sequence length="536" mass="60510">MLSTIAALAEAHPILKVVATITTCLTATYLLIQEILKPVGKRRGPNGKRYKLPPGPKGIPIFGNLLLLKNRARNGDRTTVKEMAQYGEMTTLHLGSKTWILLNSKRVVSEIIAKRGSLTNGRSPMPIASGIVSRHGRSLILPPDGWTEKRRVMHSLLSGTALKQYGAWQEQESAQMMAEYLYQPKRWFAHHYRYANSVVHRIALGERLHKTSKELADLQNVVTYFLRSIGASLIDWFPELARLPTWMQFWRKHWEDLGQWNYEVYRSWWVPVREQVDAGTAPPSFVRDVLLHKDTKFTGDDQEAMYVAMQLIEAGSDTTREVLNIFAMAAICHPEVFQKAREEVDRVCAGDGALCLPGLADMEALPYICAMIKELLRWRPIFVFTPDHCLTADMEFEGYSFPAGVGFVINEVPVCNECEDPDDFKPERWLDGHETDVAHGLWQFGGGRRICVGYRLAQRGLFINVARLVMCFDYAAGGPIDSSKLNHHMTEEPFPMKVTVRSEEHARLIRDEASREGVLASAQAKSESDALSSIPD</sequence>
<dbReference type="InterPro" id="IPR002401">
    <property type="entry name" value="Cyt_P450_E_grp-I"/>
</dbReference>
<dbReference type="InterPro" id="IPR017972">
    <property type="entry name" value="Cyt_P450_CS"/>
</dbReference>
<dbReference type="PANTHER" id="PTHR46300">
    <property type="entry name" value="P450, PUTATIVE (EUROFUNG)-RELATED-RELATED"/>
    <property type="match status" value="1"/>
</dbReference>
<evidence type="ECO:0000256" key="6">
    <source>
        <dbReference type="RuleBase" id="RU000461"/>
    </source>
</evidence>
<dbReference type="PRINTS" id="PR00463">
    <property type="entry name" value="EP450I"/>
</dbReference>
<dbReference type="PANTHER" id="PTHR46300:SF12">
    <property type="entry name" value="P450, PUTATIVE (EUROFUNG)-RELATED"/>
    <property type="match status" value="1"/>
</dbReference>
<dbReference type="EMBL" id="KZ825933">
    <property type="protein sequence ID" value="PYH91800.1"/>
    <property type="molecule type" value="Genomic_DNA"/>
</dbReference>
<name>A0A319D3E2_9EURO</name>
<evidence type="ECO:0000256" key="3">
    <source>
        <dbReference type="ARBA" id="ARBA00023002"/>
    </source>
</evidence>
<evidence type="ECO:0000313" key="9">
    <source>
        <dbReference type="Proteomes" id="UP000247810"/>
    </source>
</evidence>
<evidence type="ECO:0000256" key="7">
    <source>
        <dbReference type="SAM" id="MobiDB-lite"/>
    </source>
</evidence>
<organism evidence="8 9">
    <name type="scientific">Aspergillus ellipticus CBS 707.79</name>
    <dbReference type="NCBI Taxonomy" id="1448320"/>
    <lineage>
        <taxon>Eukaryota</taxon>
        <taxon>Fungi</taxon>
        <taxon>Dikarya</taxon>
        <taxon>Ascomycota</taxon>
        <taxon>Pezizomycotina</taxon>
        <taxon>Eurotiomycetes</taxon>
        <taxon>Eurotiomycetidae</taxon>
        <taxon>Eurotiales</taxon>
        <taxon>Aspergillaceae</taxon>
        <taxon>Aspergillus</taxon>
        <taxon>Aspergillus subgen. Circumdati</taxon>
    </lineage>
</organism>
<dbReference type="PRINTS" id="PR00385">
    <property type="entry name" value="P450"/>
</dbReference>
<reference evidence="8 9" key="1">
    <citation type="submission" date="2018-02" db="EMBL/GenBank/DDBJ databases">
        <title>The genomes of Aspergillus section Nigri reveals drivers in fungal speciation.</title>
        <authorList>
            <consortium name="DOE Joint Genome Institute"/>
            <person name="Vesth T.C."/>
            <person name="Nybo J."/>
            <person name="Theobald S."/>
            <person name="Brandl J."/>
            <person name="Frisvad J.C."/>
            <person name="Nielsen K.F."/>
            <person name="Lyhne E.K."/>
            <person name="Kogle M.E."/>
            <person name="Kuo A."/>
            <person name="Riley R."/>
            <person name="Clum A."/>
            <person name="Nolan M."/>
            <person name="Lipzen A."/>
            <person name="Salamov A."/>
            <person name="Henrissat B."/>
            <person name="Wiebenga A."/>
            <person name="De vries R.P."/>
            <person name="Grigoriev I.V."/>
            <person name="Mortensen U.H."/>
            <person name="Andersen M.R."/>
            <person name="Baker S.E."/>
        </authorList>
    </citation>
    <scope>NUCLEOTIDE SEQUENCE [LARGE SCALE GENOMIC DNA]</scope>
    <source>
        <strain evidence="8 9">CBS 707.79</strain>
    </source>
</reference>
<dbReference type="Pfam" id="PF00067">
    <property type="entry name" value="p450"/>
    <property type="match status" value="1"/>
</dbReference>
<keyword evidence="6" id="KW-0503">Monooxygenase</keyword>
<dbReference type="Proteomes" id="UP000247810">
    <property type="component" value="Unassembled WGS sequence"/>
</dbReference>
<keyword evidence="9" id="KW-1185">Reference proteome</keyword>
<dbReference type="VEuPathDB" id="FungiDB:BO71DRAFT_458959"/>
<feature type="binding site" description="axial binding residue" evidence="5">
    <location>
        <position position="451"/>
    </location>
    <ligand>
        <name>heme</name>
        <dbReference type="ChEBI" id="CHEBI:30413"/>
    </ligand>
    <ligandPart>
        <name>Fe</name>
        <dbReference type="ChEBI" id="CHEBI:18248"/>
    </ligandPart>
</feature>
<dbReference type="OrthoDB" id="1103324at2759"/>
<dbReference type="CDD" id="cd11065">
    <property type="entry name" value="CYP64-like"/>
    <property type="match status" value="1"/>
</dbReference>
<dbReference type="PROSITE" id="PS00086">
    <property type="entry name" value="CYTOCHROME_P450"/>
    <property type="match status" value="1"/>
</dbReference>
<dbReference type="InterPro" id="IPR036396">
    <property type="entry name" value="Cyt_P450_sf"/>
</dbReference>
<evidence type="ECO:0000256" key="4">
    <source>
        <dbReference type="ARBA" id="ARBA00023004"/>
    </source>
</evidence>
<protein>
    <submittedName>
        <fullName evidence="8">Cytochrome P450</fullName>
    </submittedName>
</protein>
<dbReference type="GO" id="GO:0005506">
    <property type="term" value="F:iron ion binding"/>
    <property type="evidence" value="ECO:0007669"/>
    <property type="project" value="InterPro"/>
</dbReference>
<keyword evidence="5 6" id="KW-0349">Heme</keyword>
<evidence type="ECO:0000256" key="1">
    <source>
        <dbReference type="ARBA" id="ARBA00010617"/>
    </source>
</evidence>
<accession>A0A319D3E2</accession>
<proteinExistence type="inferred from homology"/>
<evidence type="ECO:0000256" key="2">
    <source>
        <dbReference type="ARBA" id="ARBA00022723"/>
    </source>
</evidence>
<gene>
    <name evidence="8" type="ORF">BO71DRAFT_458959</name>
</gene>
<dbReference type="AlphaFoldDB" id="A0A319D3E2"/>
<dbReference type="Gene3D" id="1.10.630.10">
    <property type="entry name" value="Cytochrome P450"/>
    <property type="match status" value="1"/>
</dbReference>
<dbReference type="SUPFAM" id="SSF48264">
    <property type="entry name" value="Cytochrome P450"/>
    <property type="match status" value="1"/>
</dbReference>
<evidence type="ECO:0000313" key="8">
    <source>
        <dbReference type="EMBL" id="PYH91800.1"/>
    </source>
</evidence>
<comment type="similarity">
    <text evidence="1 6">Belongs to the cytochrome P450 family.</text>
</comment>
<dbReference type="GO" id="GO:0004497">
    <property type="term" value="F:monooxygenase activity"/>
    <property type="evidence" value="ECO:0007669"/>
    <property type="project" value="UniProtKB-KW"/>
</dbReference>
<evidence type="ECO:0000256" key="5">
    <source>
        <dbReference type="PIRSR" id="PIRSR602401-1"/>
    </source>
</evidence>
<dbReference type="InterPro" id="IPR050364">
    <property type="entry name" value="Cytochrome_P450_fung"/>
</dbReference>
<comment type="cofactor">
    <cofactor evidence="5">
        <name>heme</name>
        <dbReference type="ChEBI" id="CHEBI:30413"/>
    </cofactor>
</comment>
<keyword evidence="3 6" id="KW-0560">Oxidoreductase</keyword>
<keyword evidence="4 5" id="KW-0408">Iron</keyword>
<dbReference type="GO" id="GO:0020037">
    <property type="term" value="F:heme binding"/>
    <property type="evidence" value="ECO:0007669"/>
    <property type="project" value="InterPro"/>
</dbReference>
<dbReference type="InterPro" id="IPR001128">
    <property type="entry name" value="Cyt_P450"/>
</dbReference>